<dbReference type="InterPro" id="IPR037524">
    <property type="entry name" value="PA14/GLEYA"/>
</dbReference>
<dbReference type="Gene3D" id="3.90.182.10">
    <property type="entry name" value="Toxin - Anthrax Protective Antigen,domain 1"/>
    <property type="match status" value="1"/>
</dbReference>
<dbReference type="VEuPathDB" id="FungiDB:SeMB42_g07050"/>
<dbReference type="InterPro" id="IPR011658">
    <property type="entry name" value="PA14_dom"/>
</dbReference>
<name>A0A507CHB5_9FUNG</name>
<sequence length="335" mass="37011">MLANTHNNQNLPHAEAPSVIASTALASTTHWGTINDLAQGLNFEYYRGEWDSLPDFPSLTPERTGVVNEISIDDKFEQEITDGTFSADGNFAVRYIGVIQIKDAGRYSFTLGSNDGAALFIAGKTVARNDGSHYYRESEGSIKLNSPGMYPLTVLYFHKSGKLLEGVMTGPQLNIRYGMIKEGIIFSSTESKQPISPSRLFHMPSKTPLTHNASLRSNGAVFEDSAVDNLQTALDEERAQSQILKRTLGNMLTTPASDDEATDMGLVDMVERVQQDVAKLRRDYFFSIGLAYKLGSRTASHIDLQSAWESLPEKMDHMHFGQFIRSQAESKTSPS</sequence>
<organism evidence="3 5">
    <name type="scientific">Synchytrium endobioticum</name>
    <dbReference type="NCBI Taxonomy" id="286115"/>
    <lineage>
        <taxon>Eukaryota</taxon>
        <taxon>Fungi</taxon>
        <taxon>Fungi incertae sedis</taxon>
        <taxon>Chytridiomycota</taxon>
        <taxon>Chytridiomycota incertae sedis</taxon>
        <taxon>Chytridiomycetes</taxon>
        <taxon>Synchytriales</taxon>
        <taxon>Synchytriaceae</taxon>
        <taxon>Synchytrium</taxon>
    </lineage>
</organism>
<proteinExistence type="predicted"/>
<accession>A0A507CHB5</accession>
<evidence type="ECO:0000313" key="5">
    <source>
        <dbReference type="Proteomes" id="UP000320475"/>
    </source>
</evidence>
<dbReference type="SUPFAM" id="SSF56988">
    <property type="entry name" value="Anthrax protective antigen"/>
    <property type="match status" value="1"/>
</dbReference>
<gene>
    <name evidence="3" type="ORF">SeLEV6574_g07501</name>
    <name evidence="2" type="ORF">SeMB42_g07050</name>
</gene>
<comment type="caution">
    <text evidence="3">The sequence shown here is derived from an EMBL/GenBank/DDBJ whole genome shotgun (WGS) entry which is preliminary data.</text>
</comment>
<dbReference type="Proteomes" id="UP000317494">
    <property type="component" value="Unassembled WGS sequence"/>
</dbReference>
<evidence type="ECO:0000313" key="4">
    <source>
        <dbReference type="Proteomes" id="UP000317494"/>
    </source>
</evidence>
<dbReference type="SMART" id="SM00758">
    <property type="entry name" value="PA14"/>
    <property type="match status" value="1"/>
</dbReference>
<feature type="domain" description="PA14" evidence="1">
    <location>
        <begin position="36"/>
        <end position="188"/>
    </location>
</feature>
<protein>
    <recommendedName>
        <fullName evidence="1">PA14 domain-containing protein</fullName>
    </recommendedName>
</protein>
<dbReference type="EMBL" id="QEAN01000449">
    <property type="protein sequence ID" value="TPX36787.1"/>
    <property type="molecule type" value="Genomic_DNA"/>
</dbReference>
<evidence type="ECO:0000259" key="1">
    <source>
        <dbReference type="PROSITE" id="PS51820"/>
    </source>
</evidence>
<evidence type="ECO:0000313" key="2">
    <source>
        <dbReference type="EMBL" id="TPX36787.1"/>
    </source>
</evidence>
<keyword evidence="4" id="KW-1185">Reference proteome</keyword>
<dbReference type="AlphaFoldDB" id="A0A507CHB5"/>
<evidence type="ECO:0000313" key="3">
    <source>
        <dbReference type="EMBL" id="TPX38942.1"/>
    </source>
</evidence>
<dbReference type="Pfam" id="PF07691">
    <property type="entry name" value="PA14"/>
    <property type="match status" value="1"/>
</dbReference>
<dbReference type="Proteomes" id="UP000320475">
    <property type="component" value="Unassembled WGS sequence"/>
</dbReference>
<dbReference type="PROSITE" id="PS51820">
    <property type="entry name" value="PA14"/>
    <property type="match status" value="1"/>
</dbReference>
<dbReference type="OrthoDB" id="412914at2759"/>
<dbReference type="EMBL" id="QEAM01000540">
    <property type="protein sequence ID" value="TPX38942.1"/>
    <property type="molecule type" value="Genomic_DNA"/>
</dbReference>
<reference evidence="4 5" key="1">
    <citation type="journal article" date="2019" name="Sci. Rep.">
        <title>Comparative genomics of chytrid fungi reveal insights into the obligate biotrophic and pathogenic lifestyle of Synchytrium endobioticum.</title>
        <authorList>
            <person name="van de Vossenberg B.T.L.H."/>
            <person name="Warris S."/>
            <person name="Nguyen H.D.T."/>
            <person name="van Gent-Pelzer M.P.E."/>
            <person name="Joly D.L."/>
            <person name="van de Geest H.C."/>
            <person name="Bonants P.J.M."/>
            <person name="Smith D.S."/>
            <person name="Levesque C.A."/>
            <person name="van der Lee T.A.J."/>
        </authorList>
    </citation>
    <scope>NUCLEOTIDE SEQUENCE [LARGE SCALE GENOMIC DNA]</scope>
    <source>
        <strain evidence="3 5">LEV6574</strain>
        <strain evidence="2 4">MB42</strain>
    </source>
</reference>